<dbReference type="UniPathway" id="UPA00060">
    <property type="reaction ID" value="UER00142"/>
</dbReference>
<dbReference type="PANTHER" id="PTHR30270">
    <property type="entry name" value="THIAMINE-MONOPHOSPHATE KINASE"/>
    <property type="match status" value="1"/>
</dbReference>
<sequence>MTEQFGGPPREQTIADIGEFGVIEAIRAIAPSARNGDDAAVLTQTTPNARFVASTDMLVEGRHFRLDWSTPQQIGAKAAIQNFADIESMGARPTAILFGISAPLSTPVRVVTGIAEGLWGQGKQCPAELVGGDVVSGDSLVISITAMGELGGLSRPLLRSGAKPGDTLIASGRIGYSAAGLALLERFGSPGAVPEQFAPLVAAHCTPEFEYRRGSTARAAGARSLTDNSDGFVVDIGAIAKSSGVTVEVDGDAIAPDELMCAAADHLGADPWDWVLTGGEDHTLLGSIPGEPPTGFRRIGQVVRSKFDAVLIDGEAPAHDSGWVSF</sequence>
<dbReference type="HAMAP" id="MF_02128">
    <property type="entry name" value="TMP_kinase"/>
    <property type="match status" value="1"/>
</dbReference>
<keyword evidence="1" id="KW-0460">Magnesium</keyword>
<comment type="miscellaneous">
    <text evidence="1">Reaction mechanism of ThiL seems to utilize a direct, inline transfer of the gamma-phosphate of ATP to TMP rather than a phosphorylated enzyme intermediate.</text>
</comment>
<feature type="binding site" evidence="1">
    <location>
        <position position="280"/>
    </location>
    <ligand>
        <name>substrate</name>
    </ligand>
</feature>
<dbReference type="PANTHER" id="PTHR30270:SF0">
    <property type="entry name" value="THIAMINE-MONOPHOSPHATE KINASE"/>
    <property type="match status" value="1"/>
</dbReference>
<keyword evidence="1" id="KW-0479">Metal-binding</keyword>
<accession>A0A0K2GZG2</accession>
<protein>
    <recommendedName>
        <fullName evidence="1">Thiamine-monophosphate kinase</fullName>
        <shortName evidence="1">TMP kinase</shortName>
        <shortName evidence="1">Thiamine-phosphate kinase</shortName>
        <ecNumber evidence="1">2.7.4.16</ecNumber>
    </recommendedName>
</protein>
<comment type="similarity">
    <text evidence="1">Belongs to the thiamine-monophosphate kinase family.</text>
</comment>
<gene>
    <name evidence="1" type="primary">thiL</name>
    <name evidence="3" type="ORF">CLAC_05010</name>
</gene>
<feature type="binding site" evidence="1">
    <location>
        <position position="227"/>
    </location>
    <ligand>
        <name>Mg(2+)</name>
        <dbReference type="ChEBI" id="CHEBI:18420"/>
        <label>3</label>
    </ligand>
</feature>
<comment type="catalytic activity">
    <reaction evidence="1">
        <text>thiamine phosphate + ATP = thiamine diphosphate + ADP</text>
        <dbReference type="Rhea" id="RHEA:15913"/>
        <dbReference type="ChEBI" id="CHEBI:30616"/>
        <dbReference type="ChEBI" id="CHEBI:37575"/>
        <dbReference type="ChEBI" id="CHEBI:58937"/>
        <dbReference type="ChEBI" id="CHEBI:456216"/>
        <dbReference type="EC" id="2.7.4.16"/>
    </reaction>
</comment>
<dbReference type="SUPFAM" id="SSF55326">
    <property type="entry name" value="PurM N-terminal domain-like"/>
    <property type="match status" value="1"/>
</dbReference>
<feature type="binding site" evidence="1">
    <location>
        <position position="38"/>
    </location>
    <ligand>
        <name>Mg(2+)</name>
        <dbReference type="ChEBI" id="CHEBI:18420"/>
        <label>4</label>
    </ligand>
</feature>
<dbReference type="STRING" id="1408189.CLAC_05010"/>
<keyword evidence="1 3" id="KW-0418">Kinase</keyword>
<evidence type="ECO:0000256" key="1">
    <source>
        <dbReference type="HAMAP-Rule" id="MF_02128"/>
    </source>
</evidence>
<comment type="pathway">
    <text evidence="1">Cofactor biosynthesis; thiamine diphosphate biosynthesis; thiamine diphosphate from thiamine phosphate: step 1/1.</text>
</comment>
<feature type="binding site" evidence="1">
    <location>
        <position position="85"/>
    </location>
    <ligand>
        <name>Mg(2+)</name>
        <dbReference type="ChEBI" id="CHEBI:18420"/>
        <label>3</label>
    </ligand>
</feature>
<dbReference type="OrthoDB" id="9802811at2"/>
<dbReference type="EMBL" id="CP006841">
    <property type="protein sequence ID" value="ALA67174.1"/>
    <property type="molecule type" value="Genomic_DNA"/>
</dbReference>
<comment type="caution">
    <text evidence="1">Lacks conserved residue(s) required for the propagation of feature annotation.</text>
</comment>
<feature type="binding site" evidence="1">
    <location>
        <begin position="132"/>
        <end position="133"/>
    </location>
    <ligand>
        <name>ATP</name>
        <dbReference type="ChEBI" id="CHEBI:30616"/>
    </ligand>
</feature>
<reference evidence="3 4" key="1">
    <citation type="submission" date="2013-10" db="EMBL/GenBank/DDBJ databases">
        <title>Complete genome sequence of Corynebacterium lactis DSM 45799(T), isolated from raw cow milk.</title>
        <authorList>
            <person name="Ruckert C."/>
            <person name="Albersmeier A."/>
            <person name="Lipski A."/>
            <person name="Kalinowski J."/>
        </authorList>
    </citation>
    <scope>NUCLEOTIDE SEQUENCE [LARGE SCALE GENOMIC DNA]</scope>
    <source>
        <strain evidence="3 4">RW2-5</strain>
    </source>
</reference>
<dbReference type="Gene3D" id="3.30.1330.10">
    <property type="entry name" value="PurM-like, N-terminal domain"/>
    <property type="match status" value="1"/>
</dbReference>
<dbReference type="InterPro" id="IPR006283">
    <property type="entry name" value="ThiL-like"/>
</dbReference>
<feature type="domain" description="PurM-like N-terminal" evidence="2">
    <location>
        <begin position="36"/>
        <end position="149"/>
    </location>
</feature>
<feature type="binding site" evidence="1">
    <location>
        <position position="56"/>
    </location>
    <ligand>
        <name>Mg(2+)</name>
        <dbReference type="ChEBI" id="CHEBI:18420"/>
        <label>2</label>
    </ligand>
</feature>
<keyword evidence="4" id="KW-1185">Reference proteome</keyword>
<dbReference type="RefSeq" id="WP_053411948.1">
    <property type="nucleotide sequence ID" value="NZ_CP006841.1"/>
</dbReference>
<dbReference type="NCBIfam" id="NF004351">
    <property type="entry name" value="PRK05731.1-4"/>
    <property type="match status" value="1"/>
</dbReference>
<dbReference type="Gene3D" id="3.90.650.10">
    <property type="entry name" value="PurM-like C-terminal domain"/>
    <property type="match status" value="1"/>
</dbReference>
<comment type="function">
    <text evidence="1">Catalyzes the ATP-dependent phosphorylation of thiamine-monophosphate (TMP) to form thiamine-pyrophosphate (TPP), the active form of vitamin B1.</text>
</comment>
<dbReference type="GO" id="GO:0009030">
    <property type="term" value="F:thiamine-phosphate kinase activity"/>
    <property type="evidence" value="ECO:0007669"/>
    <property type="project" value="UniProtKB-UniRule"/>
</dbReference>
<evidence type="ECO:0000313" key="4">
    <source>
        <dbReference type="Proteomes" id="UP000058446"/>
    </source>
</evidence>
<feature type="binding site" evidence="1">
    <location>
        <position position="159"/>
    </location>
    <ligand>
        <name>ATP</name>
        <dbReference type="ChEBI" id="CHEBI:30616"/>
    </ligand>
</feature>
<dbReference type="InterPro" id="IPR036921">
    <property type="entry name" value="PurM-like_N_sf"/>
</dbReference>
<feature type="binding site" evidence="1">
    <location>
        <position position="55"/>
    </location>
    <ligand>
        <name>Mg(2+)</name>
        <dbReference type="ChEBI" id="CHEBI:18420"/>
        <label>1</label>
    </ligand>
</feature>
<dbReference type="AlphaFoldDB" id="A0A0K2GZG2"/>
<evidence type="ECO:0000259" key="2">
    <source>
        <dbReference type="Pfam" id="PF00586"/>
    </source>
</evidence>
<dbReference type="GO" id="GO:0000287">
    <property type="term" value="F:magnesium ion binding"/>
    <property type="evidence" value="ECO:0007669"/>
    <property type="project" value="UniProtKB-UniRule"/>
</dbReference>
<dbReference type="InterPro" id="IPR016188">
    <property type="entry name" value="PurM-like_N"/>
</dbReference>
<organism evidence="3 4">
    <name type="scientific">Corynebacterium lactis RW2-5</name>
    <dbReference type="NCBI Taxonomy" id="1408189"/>
    <lineage>
        <taxon>Bacteria</taxon>
        <taxon>Bacillati</taxon>
        <taxon>Actinomycetota</taxon>
        <taxon>Actinomycetes</taxon>
        <taxon>Mycobacteriales</taxon>
        <taxon>Corynebacteriaceae</taxon>
        <taxon>Corynebacterium</taxon>
    </lineage>
</organism>
<feature type="binding site" evidence="1">
    <location>
        <position position="54"/>
    </location>
    <ligand>
        <name>Mg(2+)</name>
        <dbReference type="ChEBI" id="CHEBI:18420"/>
        <label>4</label>
    </ligand>
</feature>
<dbReference type="InterPro" id="IPR036676">
    <property type="entry name" value="PurM-like_C_sf"/>
</dbReference>
<keyword evidence="1" id="KW-0547">Nucleotide-binding</keyword>
<evidence type="ECO:0000313" key="3">
    <source>
        <dbReference type="EMBL" id="ALA67174.1"/>
    </source>
</evidence>
<dbReference type="PIRSF" id="PIRSF005303">
    <property type="entry name" value="Thiam_monoph_kin"/>
    <property type="match status" value="1"/>
</dbReference>
<feature type="binding site" evidence="1">
    <location>
        <position position="323"/>
    </location>
    <ligand>
        <name>substrate</name>
    </ligand>
</feature>
<dbReference type="SUPFAM" id="SSF56042">
    <property type="entry name" value="PurM C-terminal domain-like"/>
    <property type="match status" value="1"/>
</dbReference>
<dbReference type="KEGG" id="clw:CLAC_05010"/>
<dbReference type="EC" id="2.7.4.16" evidence="1"/>
<dbReference type="PATRIC" id="fig|1408189.4.peg.997"/>
<dbReference type="GO" id="GO:0005524">
    <property type="term" value="F:ATP binding"/>
    <property type="evidence" value="ECO:0007669"/>
    <property type="project" value="UniProtKB-UniRule"/>
</dbReference>
<dbReference type="Proteomes" id="UP000058446">
    <property type="component" value="Chromosome"/>
</dbReference>
<keyword evidence="1" id="KW-0067">ATP-binding</keyword>
<dbReference type="GO" id="GO:0009229">
    <property type="term" value="P:thiamine diphosphate biosynthetic process"/>
    <property type="evidence" value="ECO:0007669"/>
    <property type="project" value="UniProtKB-UniRule"/>
</dbReference>
<dbReference type="NCBIfam" id="TIGR01379">
    <property type="entry name" value="thiL"/>
    <property type="match status" value="1"/>
</dbReference>
<feature type="binding site" evidence="1">
    <location>
        <position position="85"/>
    </location>
    <ligand>
        <name>Mg(2+)</name>
        <dbReference type="ChEBI" id="CHEBI:18420"/>
        <label>2</label>
    </ligand>
</feature>
<feature type="binding site" evidence="1">
    <location>
        <position position="63"/>
    </location>
    <ligand>
        <name>substrate</name>
    </ligand>
</feature>
<name>A0A0K2GZG2_9CORY</name>
<feature type="binding site" evidence="1">
    <location>
        <position position="38"/>
    </location>
    <ligand>
        <name>Mg(2+)</name>
        <dbReference type="ChEBI" id="CHEBI:18420"/>
        <label>3</label>
    </ligand>
</feature>
<feature type="binding site" evidence="1">
    <location>
        <position position="229"/>
    </location>
    <ligand>
        <name>ATP</name>
        <dbReference type="ChEBI" id="CHEBI:30616"/>
    </ligand>
</feature>
<feature type="binding site" evidence="1">
    <location>
        <position position="56"/>
    </location>
    <ligand>
        <name>Mg(2+)</name>
        <dbReference type="ChEBI" id="CHEBI:18420"/>
        <label>1</label>
    </ligand>
</feature>
<dbReference type="Pfam" id="PF00586">
    <property type="entry name" value="AIRS"/>
    <property type="match status" value="1"/>
</dbReference>
<proteinExistence type="inferred from homology"/>
<keyword evidence="1" id="KW-0808">Transferase</keyword>
<feature type="binding site" evidence="1">
    <location>
        <position position="230"/>
    </location>
    <ligand>
        <name>Mg(2+)</name>
        <dbReference type="ChEBI" id="CHEBI:18420"/>
        <label>5</label>
    </ligand>
</feature>
<dbReference type="GO" id="GO:0009228">
    <property type="term" value="P:thiamine biosynthetic process"/>
    <property type="evidence" value="ECO:0007669"/>
    <property type="project" value="UniProtKB-KW"/>
</dbReference>
<feature type="binding site" evidence="1">
    <location>
        <position position="85"/>
    </location>
    <ligand>
        <name>Mg(2+)</name>
        <dbReference type="ChEBI" id="CHEBI:18420"/>
        <label>4</label>
    </ligand>
</feature>
<dbReference type="CDD" id="cd02194">
    <property type="entry name" value="ThiL"/>
    <property type="match status" value="1"/>
</dbReference>
<keyword evidence="1" id="KW-0784">Thiamine biosynthesis</keyword>
<feature type="binding site" evidence="1">
    <location>
        <position position="133"/>
    </location>
    <ligand>
        <name>Mg(2+)</name>
        <dbReference type="ChEBI" id="CHEBI:18420"/>
        <label>1</label>
    </ligand>
</feature>